<evidence type="ECO:0000313" key="2">
    <source>
        <dbReference type="Proteomes" id="UP000007437"/>
    </source>
</evidence>
<organism evidence="1 2">
    <name type="scientific">Mycetohabitans rhizoxinica (strain DSM 19002 / CIP 109453 / HKI 454)</name>
    <name type="common">Paraburkholderia rhizoxinica</name>
    <dbReference type="NCBI Taxonomy" id="882378"/>
    <lineage>
        <taxon>Bacteria</taxon>
        <taxon>Pseudomonadati</taxon>
        <taxon>Pseudomonadota</taxon>
        <taxon>Betaproteobacteria</taxon>
        <taxon>Burkholderiales</taxon>
        <taxon>Burkholderiaceae</taxon>
        <taxon>Mycetohabitans</taxon>
    </lineage>
</organism>
<sequence length="158" mass="17292">MRLRVPPRSRAEPKRAAARRLFLSKKARWSGKLWLGRIALTGTRANQGAACRGHLRIVPNYGKTRRCSRASRNEARDARPQTVRCTAAGGPPLHNTRRARTETCAGARTIGAVARVSRSFARAVSIRLLRACYSQSVQLVRATSADVECGGLDAKNSL</sequence>
<accession>E5ANW3</accession>
<gene>
    <name evidence="1" type="ordered locus">RBRH_02603</name>
</gene>
<reference evidence="1 2" key="1">
    <citation type="journal article" date="2011" name="J. Bacteriol.">
        <title>Complete genome sequence of Burkholderia rhizoxinica, an endosymbiont of Rhizopus microsporus.</title>
        <authorList>
            <person name="Lackner G."/>
            <person name="Moebius N."/>
            <person name="Partida-Martinez L."/>
            <person name="Hertweck C."/>
        </authorList>
    </citation>
    <scope>NUCLEOTIDE SEQUENCE [LARGE SCALE GENOMIC DNA]</scope>
    <source>
        <strain evidence="2">DSM 19002 / CIP 109453 / HKI 454</strain>
    </source>
</reference>
<dbReference type="HOGENOM" id="CLU_1666134_0_0_4"/>
<evidence type="ECO:0000313" key="1">
    <source>
        <dbReference type="EMBL" id="CBW74295.1"/>
    </source>
</evidence>
<protein>
    <submittedName>
        <fullName evidence="1">Uncharacterized protein</fullName>
    </submittedName>
</protein>
<dbReference type="Proteomes" id="UP000007437">
    <property type="component" value="Chromosome"/>
</dbReference>
<dbReference type="EMBL" id="FR687359">
    <property type="protein sequence ID" value="CBW74295.1"/>
    <property type="molecule type" value="Genomic_DNA"/>
</dbReference>
<dbReference type="KEGG" id="brh:RBRH_02603"/>
<dbReference type="STRING" id="882378.RBRH_02603"/>
<name>E5ANW3_MYCRK</name>
<dbReference type="AlphaFoldDB" id="E5ANW3"/>
<proteinExistence type="predicted"/>